<evidence type="ECO:0000256" key="2">
    <source>
        <dbReference type="ARBA" id="ARBA00023125"/>
    </source>
</evidence>
<dbReference type="EMBL" id="UHDT01000001">
    <property type="protein sequence ID" value="SUM56447.1"/>
    <property type="molecule type" value="Genomic_DNA"/>
</dbReference>
<evidence type="ECO:0000313" key="6">
    <source>
        <dbReference type="Proteomes" id="UP000254100"/>
    </source>
</evidence>
<dbReference type="GO" id="GO:0043565">
    <property type="term" value="F:sequence-specific DNA binding"/>
    <property type="evidence" value="ECO:0007669"/>
    <property type="project" value="InterPro"/>
</dbReference>
<protein>
    <submittedName>
        <fullName evidence="5">Transcriptional regulator</fullName>
    </submittedName>
</protein>
<keyword evidence="2" id="KW-0238">DNA-binding</keyword>
<dbReference type="InterPro" id="IPR009057">
    <property type="entry name" value="Homeodomain-like_sf"/>
</dbReference>
<dbReference type="Pfam" id="PF12833">
    <property type="entry name" value="HTH_18"/>
    <property type="match status" value="1"/>
</dbReference>
<reference evidence="5 6" key="1">
    <citation type="submission" date="2018-06" db="EMBL/GenBank/DDBJ databases">
        <authorList>
            <consortium name="Pathogen Informatics"/>
            <person name="Doyle S."/>
        </authorList>
    </citation>
    <scope>NUCLEOTIDE SEQUENCE [LARGE SCALE GENOMIC DNA]</scope>
    <source>
        <strain evidence="5 6">NCTC13832</strain>
    </source>
</reference>
<dbReference type="PANTHER" id="PTHR43280">
    <property type="entry name" value="ARAC-FAMILY TRANSCRIPTIONAL REGULATOR"/>
    <property type="match status" value="1"/>
</dbReference>
<evidence type="ECO:0000256" key="3">
    <source>
        <dbReference type="ARBA" id="ARBA00023163"/>
    </source>
</evidence>
<dbReference type="SUPFAM" id="SSF46689">
    <property type="entry name" value="Homeodomain-like"/>
    <property type="match status" value="1"/>
</dbReference>
<dbReference type="PROSITE" id="PS01124">
    <property type="entry name" value="HTH_ARAC_FAMILY_2"/>
    <property type="match status" value="1"/>
</dbReference>
<feature type="domain" description="HTH araC/xylS-type" evidence="4">
    <location>
        <begin position="158"/>
        <end position="255"/>
    </location>
</feature>
<keyword evidence="3" id="KW-0804">Transcription</keyword>
<keyword evidence="1" id="KW-0805">Transcription regulation</keyword>
<dbReference type="AlphaFoldDB" id="A0A380GSC7"/>
<name>A0A380GSC7_9STAP</name>
<accession>A0A380GSC7</accession>
<sequence>MYHRRVKGRVMDYKQRILSDNVNIQSSFEHIVIYYILSGEVRVSKNHTAKIFQSNEFFLVKPFSPPIIINNDGEILELTINKRSFNRFSLLNSNQTYTKELDLDDIEMAIKHEITSIIHSKNDTTRFHSDLHMIRLINYIHLGGYNNNYSNVTNPLIINVLNYINENYKSPLTVSKIAEHFYVNTSYLSRLFSETLNIPLLKYIRKIKMYNVASDIITLGLDQDIWKTYGFKSYESYLKNFKKTFDMTPSEFLKDHLSNNIRK</sequence>
<dbReference type="InterPro" id="IPR018060">
    <property type="entry name" value="HTH_AraC"/>
</dbReference>
<evidence type="ECO:0000256" key="1">
    <source>
        <dbReference type="ARBA" id="ARBA00023015"/>
    </source>
</evidence>
<evidence type="ECO:0000259" key="4">
    <source>
        <dbReference type="PROSITE" id="PS01124"/>
    </source>
</evidence>
<dbReference type="PANTHER" id="PTHR43280:SF10">
    <property type="entry name" value="REGULATORY PROTEIN POCR"/>
    <property type="match status" value="1"/>
</dbReference>
<dbReference type="Proteomes" id="UP000254100">
    <property type="component" value="Unassembled WGS sequence"/>
</dbReference>
<gene>
    <name evidence="5" type="primary">ypdC_1</name>
    <name evidence="5" type="ORF">NCTC13832_00078</name>
</gene>
<proteinExistence type="predicted"/>
<evidence type="ECO:0000313" key="5">
    <source>
        <dbReference type="EMBL" id="SUM56447.1"/>
    </source>
</evidence>
<dbReference type="SMART" id="SM00342">
    <property type="entry name" value="HTH_ARAC"/>
    <property type="match status" value="1"/>
</dbReference>
<dbReference type="GO" id="GO:0003700">
    <property type="term" value="F:DNA-binding transcription factor activity"/>
    <property type="evidence" value="ECO:0007669"/>
    <property type="project" value="InterPro"/>
</dbReference>
<dbReference type="Gene3D" id="1.10.10.60">
    <property type="entry name" value="Homeodomain-like"/>
    <property type="match status" value="1"/>
</dbReference>
<organism evidence="5 6">
    <name type="scientific">Staphylococcus microti</name>
    <dbReference type="NCBI Taxonomy" id="569857"/>
    <lineage>
        <taxon>Bacteria</taxon>
        <taxon>Bacillati</taxon>
        <taxon>Bacillota</taxon>
        <taxon>Bacilli</taxon>
        <taxon>Bacillales</taxon>
        <taxon>Staphylococcaceae</taxon>
        <taxon>Staphylococcus</taxon>
    </lineage>
</organism>